<keyword evidence="1" id="KW-0732">Signal</keyword>
<evidence type="ECO:0008006" key="6">
    <source>
        <dbReference type="Google" id="ProtNLM"/>
    </source>
</evidence>
<feature type="chain" id="PRO_5045031114" description="Secreted protein" evidence="1">
    <location>
        <begin position="50"/>
        <end position="86"/>
    </location>
</feature>
<reference evidence="2 5" key="1">
    <citation type="journal article" date="2021" name="Environ. Microbiol.">
        <title>Gene family expansions and transcriptome signatures uncover fungal adaptations to wood decay.</title>
        <authorList>
            <person name="Hage H."/>
            <person name="Miyauchi S."/>
            <person name="Viragh M."/>
            <person name="Drula E."/>
            <person name="Min B."/>
            <person name="Chaduli D."/>
            <person name="Navarro D."/>
            <person name="Favel A."/>
            <person name="Norest M."/>
            <person name="Lesage-Meessen L."/>
            <person name="Balint B."/>
            <person name="Merenyi Z."/>
            <person name="de Eugenio L."/>
            <person name="Morin E."/>
            <person name="Martinez A.T."/>
            <person name="Baldrian P."/>
            <person name="Stursova M."/>
            <person name="Martinez M.J."/>
            <person name="Novotny C."/>
            <person name="Magnuson J.K."/>
            <person name="Spatafora J.W."/>
            <person name="Maurice S."/>
            <person name="Pangilinan J."/>
            <person name="Andreopoulos W."/>
            <person name="LaButti K."/>
            <person name="Hundley H."/>
            <person name="Na H."/>
            <person name="Kuo A."/>
            <person name="Barry K."/>
            <person name="Lipzen A."/>
            <person name="Henrissat B."/>
            <person name="Riley R."/>
            <person name="Ahrendt S."/>
            <person name="Nagy L.G."/>
            <person name="Grigoriev I.V."/>
            <person name="Martin F."/>
            <person name="Rosso M.N."/>
        </authorList>
    </citation>
    <scope>NUCLEOTIDE SEQUENCE [LARGE SCALE GENOMIC DNA]</scope>
    <source>
        <strain evidence="2 5">CIRM-BRFM 1785</strain>
    </source>
</reference>
<keyword evidence="5" id="KW-1185">Reference proteome</keyword>
<dbReference type="RefSeq" id="XP_047775006.1">
    <property type="nucleotide sequence ID" value="XM_047924789.1"/>
</dbReference>
<protein>
    <recommendedName>
        <fullName evidence="6">Secreted protein</fullName>
    </recommendedName>
</protein>
<proteinExistence type="predicted"/>
<accession>A0ABQ8K0A2</accession>
<sequence length="86" mass="9054">MRVVAARSSAVCVCWALAQHTRGCRVRGANPRPVPVCLLTHLLICSCSAGHSPSALAVGVCAVAWSPAQCARWVSERAPALPHTPR</sequence>
<dbReference type="EMBL" id="JADCUA010000030">
    <property type="protein sequence ID" value="KAH9830651.1"/>
    <property type="molecule type" value="Genomic_DNA"/>
</dbReference>
<evidence type="ECO:0000313" key="5">
    <source>
        <dbReference type="Proteomes" id="UP000814176"/>
    </source>
</evidence>
<name>A0ABQ8K0A2_9APHY</name>
<evidence type="ECO:0000313" key="2">
    <source>
        <dbReference type="EMBL" id="KAH9829483.1"/>
    </source>
</evidence>
<evidence type="ECO:0000313" key="3">
    <source>
        <dbReference type="EMBL" id="KAH9830651.1"/>
    </source>
</evidence>
<dbReference type="Proteomes" id="UP000814176">
    <property type="component" value="Unassembled WGS sequence"/>
</dbReference>
<gene>
    <name evidence="4" type="ORF">C8Q71DRAFT_778823</name>
    <name evidence="3" type="ORF">C8Q71DRAFT_785344</name>
    <name evidence="2" type="ORF">C8Q71DRAFT_790462</name>
</gene>
<dbReference type="EMBL" id="JADCUA010000023">
    <property type="protein sequence ID" value="KAH9831960.1"/>
    <property type="molecule type" value="Genomic_DNA"/>
</dbReference>
<evidence type="ECO:0000313" key="4">
    <source>
        <dbReference type="EMBL" id="KAH9831960.1"/>
    </source>
</evidence>
<dbReference type="GeneID" id="72005521"/>
<feature type="signal peptide" evidence="1">
    <location>
        <begin position="1"/>
        <end position="49"/>
    </location>
</feature>
<organism evidence="2 5">
    <name type="scientific">Rhodofomes roseus</name>
    <dbReference type="NCBI Taxonomy" id="34475"/>
    <lineage>
        <taxon>Eukaryota</taxon>
        <taxon>Fungi</taxon>
        <taxon>Dikarya</taxon>
        <taxon>Basidiomycota</taxon>
        <taxon>Agaricomycotina</taxon>
        <taxon>Agaricomycetes</taxon>
        <taxon>Polyporales</taxon>
        <taxon>Rhodofomes</taxon>
    </lineage>
</organism>
<comment type="caution">
    <text evidence="2">The sequence shown here is derived from an EMBL/GenBank/DDBJ whole genome shotgun (WGS) entry which is preliminary data.</text>
</comment>
<dbReference type="EMBL" id="JADCUA010000038">
    <property type="protein sequence ID" value="KAH9829483.1"/>
    <property type="molecule type" value="Genomic_DNA"/>
</dbReference>
<evidence type="ECO:0000256" key="1">
    <source>
        <dbReference type="SAM" id="SignalP"/>
    </source>
</evidence>